<name>A0A0S4KRN1_BODSA</name>
<organism evidence="9 10">
    <name type="scientific">Bodo saltans</name>
    <name type="common">Flagellated protozoan</name>
    <dbReference type="NCBI Taxonomy" id="75058"/>
    <lineage>
        <taxon>Eukaryota</taxon>
        <taxon>Discoba</taxon>
        <taxon>Euglenozoa</taxon>
        <taxon>Kinetoplastea</taxon>
        <taxon>Metakinetoplastina</taxon>
        <taxon>Eubodonida</taxon>
        <taxon>Bodonidae</taxon>
        <taxon>Bodo</taxon>
    </lineage>
</organism>
<dbReference type="GO" id="GO:0004672">
    <property type="term" value="F:protein kinase activity"/>
    <property type="evidence" value="ECO:0007669"/>
    <property type="project" value="InterPro"/>
</dbReference>
<dbReference type="Proteomes" id="UP000051952">
    <property type="component" value="Unassembled WGS sequence"/>
</dbReference>
<sequence length="846" mass="90057">MKIVHEELAEALRAAGAGMTYTFDERTQNCRLQWAAPLRMLTTAAVTLLGRDAEAAAPTSTIAVGGGSRHQKGDGPLQLPSLLSSGAASLHHHIVDEMHTRRRKNSSATGGGSGEFHSHQPPSNSQSMRVLFYSTADIQTDAIALGSMFQGGVLVTYIPNGDLEALAKRLKGQYQQQPAVGPGAARWYGVEPSVGSGGDSLFDLLIVDWDPRLTDAAVEISSPKPFPAGAVVGVLTTGPTLRLPPNSAAGAAATTTVQKEGGSPAVVSPSMGPDVQLSFHDDPDVVVGSPSSATSSQRRRPQWQGDATIDERKIVLSYLANLATHQHHATFLFSRKGRPEPARVSGMTGSAILTTEWDAKDVVGLDGILQPLLSAVYRYLPVLRQAATGLNNVSPAAGVSPSRSGHHHHRNGAELVGVGHNGEAIGRNSRLAPTYMLGRRLGAGGFGDVFEVRLGISGGVLAMKRIFAQEDAVFDEIRREVDLMASLSEHKNLVQLSHCTVEDQCVCLFMELCDGSLAQLLRPFQCAATSGQQNNNQQTSQQQLLGPSGFQQQFLSQQSPTPTLALACSNSTLTSLQMVQIINDILSGLRCLHHQGIAHRDLKPENILFRDGVAKISDFGSAARDRGEFAPFKTMKGTLSYMAPEVVLGEYYGKSCDVWSMGCILAELIGVPLLHLHQLTVPKLTEYYASLGPEDSVDVQEIPGSIHLAMSGSGKLAADLGATTRSPALRSLEAPPTAQAAAATTANNNVPRSPPHHVRLALPSDVVLLLRGCFARDPLRRMTIDDLLAHPIAFDEVWLTQMRLAVAERLPKELVATSTTGGPNGALIQFHSMDMSLDSLGGTAGA</sequence>
<dbReference type="InterPro" id="IPR000719">
    <property type="entry name" value="Prot_kinase_dom"/>
</dbReference>
<dbReference type="SMART" id="SM00220">
    <property type="entry name" value="S_TKc"/>
    <property type="match status" value="1"/>
</dbReference>
<dbReference type="AlphaFoldDB" id="A0A0S4KRN1"/>
<dbReference type="EMBL" id="CYKH01002208">
    <property type="protein sequence ID" value="CUM57944.1"/>
    <property type="molecule type" value="Genomic_DNA"/>
</dbReference>
<gene>
    <name evidence="9" type="ORF">BSAL_45675</name>
</gene>
<feature type="domain" description="Protein kinase" evidence="8">
    <location>
        <begin position="435"/>
        <end position="793"/>
    </location>
</feature>
<dbReference type="GO" id="GO:0005737">
    <property type="term" value="C:cytoplasm"/>
    <property type="evidence" value="ECO:0007669"/>
    <property type="project" value="TreeGrafter"/>
</dbReference>
<dbReference type="InterPro" id="IPR008271">
    <property type="entry name" value="Ser/Thr_kinase_AS"/>
</dbReference>
<dbReference type="InterPro" id="IPR011009">
    <property type="entry name" value="Kinase-like_dom_sf"/>
</dbReference>
<accession>A0A0S4KRN1</accession>
<dbReference type="OrthoDB" id="243654at2759"/>
<dbReference type="InterPro" id="IPR017441">
    <property type="entry name" value="Protein_kinase_ATP_BS"/>
</dbReference>
<dbReference type="Pfam" id="PF00069">
    <property type="entry name" value="Pkinase"/>
    <property type="match status" value="2"/>
</dbReference>
<keyword evidence="3 9" id="KW-0418">Kinase</keyword>
<protein>
    <submittedName>
        <fullName evidence="9">Protein kinase, putative</fullName>
    </submittedName>
</protein>
<keyword evidence="2 6" id="KW-0547">Nucleotide-binding</keyword>
<dbReference type="GO" id="GO:0005524">
    <property type="term" value="F:ATP binding"/>
    <property type="evidence" value="ECO:0007669"/>
    <property type="project" value="UniProtKB-UniRule"/>
</dbReference>
<reference evidence="10" key="1">
    <citation type="submission" date="2015-09" db="EMBL/GenBank/DDBJ databases">
        <authorList>
            <consortium name="Pathogen Informatics"/>
        </authorList>
    </citation>
    <scope>NUCLEOTIDE SEQUENCE [LARGE SCALE GENOMIC DNA]</scope>
    <source>
        <strain evidence="10">Lake Konstanz</strain>
    </source>
</reference>
<dbReference type="VEuPathDB" id="TriTrypDB:BSAL_45675"/>
<evidence type="ECO:0000256" key="2">
    <source>
        <dbReference type="ARBA" id="ARBA00022741"/>
    </source>
</evidence>
<dbReference type="PROSITE" id="PS00107">
    <property type="entry name" value="PROTEIN_KINASE_ATP"/>
    <property type="match status" value="1"/>
</dbReference>
<proteinExistence type="inferred from homology"/>
<evidence type="ECO:0000256" key="5">
    <source>
        <dbReference type="ARBA" id="ARBA00037982"/>
    </source>
</evidence>
<evidence type="ECO:0000256" key="6">
    <source>
        <dbReference type="PROSITE-ProRule" id="PRU10141"/>
    </source>
</evidence>
<evidence type="ECO:0000313" key="9">
    <source>
        <dbReference type="EMBL" id="CUM57944.1"/>
    </source>
</evidence>
<evidence type="ECO:0000256" key="7">
    <source>
        <dbReference type="SAM" id="MobiDB-lite"/>
    </source>
</evidence>
<dbReference type="InterPro" id="IPR050339">
    <property type="entry name" value="CC_SR_Kinase"/>
</dbReference>
<dbReference type="PANTHER" id="PTHR11042:SF138">
    <property type="entry name" value="SERINE_THREONINE-PROTEIN KINASE IKS1-RELATED"/>
    <property type="match status" value="1"/>
</dbReference>
<evidence type="ECO:0000259" key="8">
    <source>
        <dbReference type="PROSITE" id="PS50011"/>
    </source>
</evidence>
<evidence type="ECO:0000256" key="4">
    <source>
        <dbReference type="ARBA" id="ARBA00022840"/>
    </source>
</evidence>
<dbReference type="PANTHER" id="PTHR11042">
    <property type="entry name" value="EUKARYOTIC TRANSLATION INITIATION FACTOR 2-ALPHA KINASE EIF2-ALPHA KINASE -RELATED"/>
    <property type="match status" value="1"/>
</dbReference>
<feature type="region of interest" description="Disordered" evidence="7">
    <location>
        <begin position="96"/>
        <end position="125"/>
    </location>
</feature>
<dbReference type="PROSITE" id="PS50011">
    <property type="entry name" value="PROTEIN_KINASE_DOM"/>
    <property type="match status" value="1"/>
</dbReference>
<comment type="similarity">
    <text evidence="5">Belongs to the protein kinase superfamily. Ser/Thr protein kinase family. GCN2 subfamily.</text>
</comment>
<keyword evidence="4 6" id="KW-0067">ATP-binding</keyword>
<dbReference type="GO" id="GO:0005634">
    <property type="term" value="C:nucleus"/>
    <property type="evidence" value="ECO:0007669"/>
    <property type="project" value="TreeGrafter"/>
</dbReference>
<evidence type="ECO:0000256" key="1">
    <source>
        <dbReference type="ARBA" id="ARBA00022679"/>
    </source>
</evidence>
<dbReference type="PROSITE" id="PS00108">
    <property type="entry name" value="PROTEIN_KINASE_ST"/>
    <property type="match status" value="1"/>
</dbReference>
<feature type="region of interest" description="Disordered" evidence="7">
    <location>
        <begin position="732"/>
        <end position="755"/>
    </location>
</feature>
<keyword evidence="1" id="KW-0808">Transferase</keyword>
<evidence type="ECO:0000256" key="3">
    <source>
        <dbReference type="ARBA" id="ARBA00022777"/>
    </source>
</evidence>
<keyword evidence="10" id="KW-1185">Reference proteome</keyword>
<feature type="region of interest" description="Disordered" evidence="7">
    <location>
        <begin position="259"/>
        <end position="305"/>
    </location>
</feature>
<feature type="binding site" evidence="6">
    <location>
        <position position="464"/>
    </location>
    <ligand>
        <name>ATP</name>
        <dbReference type="ChEBI" id="CHEBI:30616"/>
    </ligand>
</feature>
<dbReference type="Gene3D" id="1.10.510.10">
    <property type="entry name" value="Transferase(Phosphotransferase) domain 1"/>
    <property type="match status" value="2"/>
</dbReference>
<evidence type="ECO:0000313" key="10">
    <source>
        <dbReference type="Proteomes" id="UP000051952"/>
    </source>
</evidence>
<feature type="compositionally biased region" description="Low complexity" evidence="7">
    <location>
        <begin position="734"/>
        <end position="751"/>
    </location>
</feature>
<dbReference type="SUPFAM" id="SSF56112">
    <property type="entry name" value="Protein kinase-like (PK-like)"/>
    <property type="match status" value="1"/>
</dbReference>